<dbReference type="InterPro" id="IPR015943">
    <property type="entry name" value="WD40/YVTN_repeat-like_dom_sf"/>
</dbReference>
<keyword evidence="3" id="KW-1185">Reference proteome</keyword>
<dbReference type="AlphaFoldDB" id="A0AA86MBK1"/>
<dbReference type="PROSITE" id="PS51257">
    <property type="entry name" value="PROKAR_LIPOPROTEIN"/>
    <property type="match status" value="1"/>
</dbReference>
<feature type="signal peptide" evidence="1">
    <location>
        <begin position="1"/>
        <end position="18"/>
    </location>
</feature>
<protein>
    <recommendedName>
        <fullName evidence="4">LVIVD repeat-containing protein</fullName>
    </recommendedName>
</protein>
<dbReference type="SUPFAM" id="SSF75011">
    <property type="entry name" value="3-carboxy-cis,cis-mucoante lactonizing enzyme"/>
    <property type="match status" value="1"/>
</dbReference>
<reference evidence="2 3" key="1">
    <citation type="submission" date="2023-10" db="EMBL/GenBank/DDBJ databases">
        <title>Complete Genome Sequence of Limnobacter thiooxidans CS-K2T, Isolated from freshwater lake sediments in Bavaria, Germany.</title>
        <authorList>
            <person name="Naruki M."/>
            <person name="Watanabe A."/>
            <person name="Warashina T."/>
            <person name="Morita T."/>
            <person name="Arakawa K."/>
        </authorList>
    </citation>
    <scope>NUCLEOTIDE SEQUENCE [LARGE SCALE GENOMIC DNA]</scope>
    <source>
        <strain evidence="2 3">CS-K2</strain>
    </source>
</reference>
<keyword evidence="1" id="KW-0732">Signal</keyword>
<sequence length="508" mass="53866">MGKRLLCSLAASSSIVLAGCLGSSDSPSAPASRNQTQISPNEVQQANDGVNLATTPTALCGPGARPESGLQGRVSQADFDSGRAAAGFACNVELVGSYDTGAKLGYVGGYKVERYVDTKGQECAYYDTALIAPLNILEQTSGVHVMDMSDPTKPRLAKRLLSPAMISPHESLLVNTKRGVLAAVVGNPVVGPGIVDLYDIKDDCLNPKLKSSTPLGLLGHESGMTADGNTFYVASPATTTIVALDISNLSQPKIVWSGFESSHGLSLDPSGNRAYLAALSGPGGLVVLDTSEIQARKPNPTVKRISALTWDTLSLPQNAMPVTFDGKPHIIEFDEFASGGSGLDFIKTGFLAPALKVADLIAAPNGPLVGAGRIIDISDETRPAVVSNIRLQVHDIANRDIVSKDPGAENFAGGYAAHYCNVPTLIDPPIMACSMILSGLRVFDIRDPKNPKEIAYFVAPVKPRILNLTAPPSNYAMARPTFVPERKEIWYSDVYQGFFVVRLTNEVW</sequence>
<evidence type="ECO:0000313" key="3">
    <source>
        <dbReference type="Proteomes" id="UP001329151"/>
    </source>
</evidence>
<dbReference type="Pfam" id="PF08309">
    <property type="entry name" value="LVIVD"/>
    <property type="match status" value="1"/>
</dbReference>
<evidence type="ECO:0000313" key="2">
    <source>
        <dbReference type="EMBL" id="BET26668.1"/>
    </source>
</evidence>
<organism evidence="2 3">
    <name type="scientific">Limnobacter thiooxidans</name>
    <dbReference type="NCBI Taxonomy" id="131080"/>
    <lineage>
        <taxon>Bacteria</taxon>
        <taxon>Pseudomonadati</taxon>
        <taxon>Pseudomonadota</taxon>
        <taxon>Betaproteobacteria</taxon>
        <taxon>Burkholderiales</taxon>
        <taxon>Burkholderiaceae</taxon>
        <taxon>Limnobacter</taxon>
    </lineage>
</organism>
<name>A0AA86MBK1_9BURK</name>
<dbReference type="Gene3D" id="2.130.10.10">
    <property type="entry name" value="YVTN repeat-like/Quinoprotein amine dehydrogenase"/>
    <property type="match status" value="1"/>
</dbReference>
<evidence type="ECO:0008006" key="4">
    <source>
        <dbReference type="Google" id="ProtNLM"/>
    </source>
</evidence>
<accession>A0AA86MBK1</accession>
<dbReference type="RefSeq" id="WP_130555877.1">
    <property type="nucleotide sequence ID" value="NZ_AP028947.1"/>
</dbReference>
<feature type="chain" id="PRO_5045945794" description="LVIVD repeat-containing protein" evidence="1">
    <location>
        <begin position="19"/>
        <end position="508"/>
    </location>
</feature>
<dbReference type="InterPro" id="IPR013211">
    <property type="entry name" value="LVIVD"/>
</dbReference>
<gene>
    <name evidence="2" type="ORF">RGQ30_21690</name>
</gene>
<dbReference type="Proteomes" id="UP001329151">
    <property type="component" value="Chromosome"/>
</dbReference>
<dbReference type="KEGG" id="lto:RGQ30_21690"/>
<proteinExistence type="predicted"/>
<dbReference type="EMBL" id="AP028947">
    <property type="protein sequence ID" value="BET26668.1"/>
    <property type="molecule type" value="Genomic_DNA"/>
</dbReference>
<evidence type="ECO:0000256" key="1">
    <source>
        <dbReference type="SAM" id="SignalP"/>
    </source>
</evidence>